<protein>
    <submittedName>
        <fullName evidence="2">DUF805 domain-containing protein</fullName>
    </submittedName>
</protein>
<dbReference type="Pfam" id="PF05656">
    <property type="entry name" value="DUF805"/>
    <property type="match status" value="1"/>
</dbReference>
<keyword evidence="1" id="KW-0812">Transmembrane</keyword>
<accession>A0ABV5X174</accession>
<comment type="caution">
    <text evidence="2">The sequence shown here is derived from an EMBL/GenBank/DDBJ whole genome shotgun (WGS) entry which is preliminary data.</text>
</comment>
<evidence type="ECO:0000256" key="1">
    <source>
        <dbReference type="SAM" id="Phobius"/>
    </source>
</evidence>
<evidence type="ECO:0000313" key="2">
    <source>
        <dbReference type="EMBL" id="MFB9776064.1"/>
    </source>
</evidence>
<keyword evidence="1" id="KW-0472">Membrane</keyword>
<dbReference type="PANTHER" id="PTHR34980">
    <property type="entry name" value="INNER MEMBRANE PROTEIN-RELATED-RELATED"/>
    <property type="match status" value="1"/>
</dbReference>
<dbReference type="Proteomes" id="UP001589707">
    <property type="component" value="Unassembled WGS sequence"/>
</dbReference>
<feature type="transmembrane region" description="Helical" evidence="1">
    <location>
        <begin position="77"/>
        <end position="97"/>
    </location>
</feature>
<name>A0ABV5X174_9MICO</name>
<evidence type="ECO:0000313" key="3">
    <source>
        <dbReference type="Proteomes" id="UP001589707"/>
    </source>
</evidence>
<dbReference type="EMBL" id="JBHMAU010000046">
    <property type="protein sequence ID" value="MFB9776064.1"/>
    <property type="molecule type" value="Genomic_DNA"/>
</dbReference>
<organism evidence="2 3">
    <name type="scientific">Brevibacterium otitidis</name>
    <dbReference type="NCBI Taxonomy" id="53364"/>
    <lineage>
        <taxon>Bacteria</taxon>
        <taxon>Bacillati</taxon>
        <taxon>Actinomycetota</taxon>
        <taxon>Actinomycetes</taxon>
        <taxon>Micrococcales</taxon>
        <taxon>Brevibacteriaceae</taxon>
        <taxon>Brevibacterium</taxon>
    </lineage>
</organism>
<feature type="transmembrane region" description="Helical" evidence="1">
    <location>
        <begin position="117"/>
        <end position="138"/>
    </location>
</feature>
<sequence length="150" mass="16238">MSVFQAPPGMHTPMYGVDFSVGLVRMVRKALVFVGRASRSEYWWGLLGLIIADVAISIAKGLILGPATLMSGAFGSNLFIGFSDLATVPLELLSLLLCIPQLSLSFRRLHDANTTGWLGLLILVPGLGWIASLIFGFLPTTENERFENSV</sequence>
<dbReference type="RefSeq" id="WP_376839712.1">
    <property type="nucleotide sequence ID" value="NZ_JBHMAU010000046.1"/>
</dbReference>
<dbReference type="InterPro" id="IPR008523">
    <property type="entry name" value="DUF805"/>
</dbReference>
<dbReference type="PANTHER" id="PTHR34980:SF2">
    <property type="entry name" value="INNER MEMBRANE PROTEIN YHAH-RELATED"/>
    <property type="match status" value="1"/>
</dbReference>
<feature type="transmembrane region" description="Helical" evidence="1">
    <location>
        <begin position="42"/>
        <end position="65"/>
    </location>
</feature>
<keyword evidence="1" id="KW-1133">Transmembrane helix</keyword>
<keyword evidence="3" id="KW-1185">Reference proteome</keyword>
<proteinExistence type="predicted"/>
<gene>
    <name evidence="2" type="ORF">ACFFN1_06570</name>
</gene>
<reference evidence="2 3" key="1">
    <citation type="submission" date="2024-09" db="EMBL/GenBank/DDBJ databases">
        <authorList>
            <person name="Sun Q."/>
            <person name="Mori K."/>
        </authorList>
    </citation>
    <scope>NUCLEOTIDE SEQUENCE [LARGE SCALE GENOMIC DNA]</scope>
    <source>
        <strain evidence="2 3">JCM 11683</strain>
    </source>
</reference>